<evidence type="ECO:0008006" key="2">
    <source>
        <dbReference type="Google" id="ProtNLM"/>
    </source>
</evidence>
<protein>
    <recommendedName>
        <fullName evidence="2">MULE transposase domain-containing protein</fullName>
    </recommendedName>
</protein>
<sequence>MAKVIEAVTSMDRCPFCGSALRRKYNANPRRLITLDGEYYVLERVSRCSNRECPGYESSFRAENLQAIILPRKIFSLDIIMYIGTLRYEEHKTYEEIREALEKKGIRISMGELTNLTMTFESLIKGWHDEHVQEIKEKLGEYVLSIDGTYSYKGKNLYIFRSYENGVVLYANTTEKDDVPHFQPLLEKVVGMYGLPMAVISDMQSAIIESVKNVMPNIPHQYCQCHFIKNAGSFMEKEYKELGTAIKKKEVPAKAEKLETDLKKTTK</sequence>
<dbReference type="AlphaFoldDB" id="A0A7G9YUM4"/>
<gene>
    <name evidence="1" type="ORF">GMKFMAKO_00024</name>
</gene>
<reference evidence="1" key="1">
    <citation type="submission" date="2020-06" db="EMBL/GenBank/DDBJ databases">
        <title>Unique genomic features of the anaerobic methanotrophic archaea.</title>
        <authorList>
            <person name="Chadwick G.L."/>
            <person name="Skennerton C.T."/>
            <person name="Laso-Perez R."/>
            <person name="Leu A.O."/>
            <person name="Speth D.R."/>
            <person name="Yu H."/>
            <person name="Morgan-Lang C."/>
            <person name="Hatzenpichler R."/>
            <person name="Goudeau D."/>
            <person name="Malmstrom R."/>
            <person name="Brazelton W.J."/>
            <person name="Woyke T."/>
            <person name="Hallam S.J."/>
            <person name="Tyson G.W."/>
            <person name="Wegener G."/>
            <person name="Boetius A."/>
            <person name="Orphan V."/>
        </authorList>
    </citation>
    <scope>NUCLEOTIDE SEQUENCE</scope>
</reference>
<name>A0A7G9YUM4_9EURY</name>
<dbReference type="EMBL" id="MT631476">
    <property type="protein sequence ID" value="QNO51708.1"/>
    <property type="molecule type" value="Genomic_DNA"/>
</dbReference>
<evidence type="ECO:0000313" key="1">
    <source>
        <dbReference type="EMBL" id="QNO51708.1"/>
    </source>
</evidence>
<proteinExistence type="predicted"/>
<organism evidence="1">
    <name type="scientific">Candidatus Methanophagaceae archaeon ANME-1 ERB6</name>
    <dbReference type="NCBI Taxonomy" id="2759912"/>
    <lineage>
        <taxon>Archaea</taxon>
        <taxon>Methanobacteriati</taxon>
        <taxon>Methanobacteriota</taxon>
        <taxon>Stenosarchaea group</taxon>
        <taxon>Methanomicrobia</taxon>
        <taxon>Candidatus Methanophagales</taxon>
        <taxon>Candidatus Methanophagaceae</taxon>
    </lineage>
</organism>
<accession>A0A7G9YUM4</accession>